<proteinExistence type="predicted"/>
<sequence length="87" mass="9975">MRKPNRSKETSSRSESTAIAKAFAFQRISTQPRGNIAQEESFPTSTTAIDSKPRDEGQIWRTRNYRVSPDLDSLKQERWLALYDGIV</sequence>
<accession>A0A1R3IY05</accession>
<name>A0A1R3IY05_9ROSI</name>
<dbReference type="AlphaFoldDB" id="A0A1R3IY05"/>
<evidence type="ECO:0000313" key="2">
    <source>
        <dbReference type="EMBL" id="OMO87443.1"/>
    </source>
</evidence>
<dbReference type="Proteomes" id="UP000187203">
    <property type="component" value="Unassembled WGS sequence"/>
</dbReference>
<gene>
    <name evidence="2" type="ORF">COLO4_20653</name>
</gene>
<keyword evidence="3" id="KW-1185">Reference proteome</keyword>
<comment type="caution">
    <text evidence="2">The sequence shown here is derived from an EMBL/GenBank/DDBJ whole genome shotgun (WGS) entry which is preliminary data.</text>
</comment>
<reference evidence="3" key="1">
    <citation type="submission" date="2013-09" db="EMBL/GenBank/DDBJ databases">
        <title>Corchorus olitorius genome sequencing.</title>
        <authorList>
            <person name="Alam M."/>
            <person name="Haque M.S."/>
            <person name="Islam M.S."/>
            <person name="Emdad E.M."/>
            <person name="Islam M.M."/>
            <person name="Ahmed B."/>
            <person name="Halim A."/>
            <person name="Hossen Q.M.M."/>
            <person name="Hossain M.Z."/>
            <person name="Ahmed R."/>
            <person name="Khan M.M."/>
            <person name="Islam R."/>
            <person name="Rashid M.M."/>
            <person name="Khan S.A."/>
            <person name="Rahman M.S."/>
            <person name="Alam M."/>
            <person name="Yahiya A.S."/>
            <person name="Khan M.S."/>
            <person name="Azam M.S."/>
            <person name="Haque T."/>
            <person name="Lashkar M.Z.H."/>
            <person name="Akhand A.I."/>
            <person name="Morshed G."/>
            <person name="Roy S."/>
            <person name="Uddin K.S."/>
            <person name="Rabeya T."/>
            <person name="Hossain A.S."/>
            <person name="Chowdhury A."/>
            <person name="Snigdha A.R."/>
            <person name="Mortoza M.S."/>
            <person name="Matin S.A."/>
            <person name="Hoque S.M.E."/>
            <person name="Islam M.K."/>
            <person name="Roy D.K."/>
            <person name="Haider R."/>
            <person name="Moosa M.M."/>
            <person name="Elias S.M."/>
            <person name="Hasan A.M."/>
            <person name="Jahan S."/>
            <person name="Shafiuddin M."/>
            <person name="Mahmood N."/>
            <person name="Shommy N.S."/>
        </authorList>
    </citation>
    <scope>NUCLEOTIDE SEQUENCE [LARGE SCALE GENOMIC DNA]</scope>
    <source>
        <strain evidence="3">cv. O-4</strain>
    </source>
</reference>
<evidence type="ECO:0000313" key="3">
    <source>
        <dbReference type="Proteomes" id="UP000187203"/>
    </source>
</evidence>
<feature type="region of interest" description="Disordered" evidence="1">
    <location>
        <begin position="32"/>
        <end position="55"/>
    </location>
</feature>
<organism evidence="2 3">
    <name type="scientific">Corchorus olitorius</name>
    <dbReference type="NCBI Taxonomy" id="93759"/>
    <lineage>
        <taxon>Eukaryota</taxon>
        <taxon>Viridiplantae</taxon>
        <taxon>Streptophyta</taxon>
        <taxon>Embryophyta</taxon>
        <taxon>Tracheophyta</taxon>
        <taxon>Spermatophyta</taxon>
        <taxon>Magnoliopsida</taxon>
        <taxon>eudicotyledons</taxon>
        <taxon>Gunneridae</taxon>
        <taxon>Pentapetalae</taxon>
        <taxon>rosids</taxon>
        <taxon>malvids</taxon>
        <taxon>Malvales</taxon>
        <taxon>Malvaceae</taxon>
        <taxon>Grewioideae</taxon>
        <taxon>Apeibeae</taxon>
        <taxon>Corchorus</taxon>
    </lineage>
</organism>
<evidence type="ECO:0000256" key="1">
    <source>
        <dbReference type="SAM" id="MobiDB-lite"/>
    </source>
</evidence>
<protein>
    <submittedName>
        <fullName evidence="2">Calcium-binding protein CML24</fullName>
    </submittedName>
</protein>
<dbReference type="EMBL" id="AWUE01017326">
    <property type="protein sequence ID" value="OMO87443.1"/>
    <property type="molecule type" value="Genomic_DNA"/>
</dbReference>